<protein>
    <submittedName>
        <fullName evidence="2">Uncharacterized protein</fullName>
    </submittedName>
</protein>
<keyword evidence="3" id="KW-1185">Reference proteome</keyword>
<organism evidence="2 3">
    <name type="scientific">Trichomonas vaginalis (strain ATCC PRA-98 / G3)</name>
    <dbReference type="NCBI Taxonomy" id="412133"/>
    <lineage>
        <taxon>Eukaryota</taxon>
        <taxon>Metamonada</taxon>
        <taxon>Parabasalia</taxon>
        <taxon>Trichomonadida</taxon>
        <taxon>Trichomonadidae</taxon>
        <taxon>Trichomonas</taxon>
    </lineage>
</organism>
<dbReference type="AlphaFoldDB" id="A2F3X0"/>
<evidence type="ECO:0000313" key="2">
    <source>
        <dbReference type="EMBL" id="EAY00386.1"/>
    </source>
</evidence>
<evidence type="ECO:0000313" key="3">
    <source>
        <dbReference type="Proteomes" id="UP000001542"/>
    </source>
</evidence>
<name>A2F3X0_TRIV3</name>
<dbReference type="VEuPathDB" id="TrichDB:TVAG_290920"/>
<dbReference type="InParanoid" id="A2F3X0"/>
<sequence length="135" mass="15450">MFNGDNIYFDFDAISSPIADPNDTYTPSAGLGSTSFFIENDQAENILPFDNPDPWSEKKRPEPLERSFSTPEIKNEIQTNVQLQMYQLPMPVSPKPQKKKPMVFQPFSSFDATELTVKALKEHCYNSSRSTYLSW</sequence>
<dbReference type="Proteomes" id="UP000001542">
    <property type="component" value="Unassembled WGS sequence"/>
</dbReference>
<dbReference type="VEuPathDB" id="TrichDB:TVAGG3_0307500"/>
<gene>
    <name evidence="2" type="ORF">TVAG_290920</name>
</gene>
<feature type="region of interest" description="Disordered" evidence="1">
    <location>
        <begin position="48"/>
        <end position="72"/>
    </location>
</feature>
<evidence type="ECO:0000256" key="1">
    <source>
        <dbReference type="SAM" id="MobiDB-lite"/>
    </source>
</evidence>
<reference evidence="2" key="2">
    <citation type="journal article" date="2007" name="Science">
        <title>Draft genome sequence of the sexually transmitted pathogen Trichomonas vaginalis.</title>
        <authorList>
            <person name="Carlton J.M."/>
            <person name="Hirt R.P."/>
            <person name="Silva J.C."/>
            <person name="Delcher A.L."/>
            <person name="Schatz M."/>
            <person name="Zhao Q."/>
            <person name="Wortman J.R."/>
            <person name="Bidwell S.L."/>
            <person name="Alsmark U.C.M."/>
            <person name="Besteiro S."/>
            <person name="Sicheritz-Ponten T."/>
            <person name="Noel C.J."/>
            <person name="Dacks J.B."/>
            <person name="Foster P.G."/>
            <person name="Simillion C."/>
            <person name="Van de Peer Y."/>
            <person name="Miranda-Saavedra D."/>
            <person name="Barton G.J."/>
            <person name="Westrop G.D."/>
            <person name="Mueller S."/>
            <person name="Dessi D."/>
            <person name="Fiori P.L."/>
            <person name="Ren Q."/>
            <person name="Paulsen I."/>
            <person name="Zhang H."/>
            <person name="Bastida-Corcuera F.D."/>
            <person name="Simoes-Barbosa A."/>
            <person name="Brown M.T."/>
            <person name="Hayes R.D."/>
            <person name="Mukherjee M."/>
            <person name="Okumura C.Y."/>
            <person name="Schneider R."/>
            <person name="Smith A.J."/>
            <person name="Vanacova S."/>
            <person name="Villalvazo M."/>
            <person name="Haas B.J."/>
            <person name="Pertea M."/>
            <person name="Feldblyum T.V."/>
            <person name="Utterback T.R."/>
            <person name="Shu C.L."/>
            <person name="Osoegawa K."/>
            <person name="de Jong P.J."/>
            <person name="Hrdy I."/>
            <person name="Horvathova L."/>
            <person name="Zubacova Z."/>
            <person name="Dolezal P."/>
            <person name="Malik S.B."/>
            <person name="Logsdon J.M. Jr."/>
            <person name="Henze K."/>
            <person name="Gupta A."/>
            <person name="Wang C.C."/>
            <person name="Dunne R.L."/>
            <person name="Upcroft J.A."/>
            <person name="Upcroft P."/>
            <person name="White O."/>
            <person name="Salzberg S.L."/>
            <person name="Tang P."/>
            <person name="Chiu C.-H."/>
            <person name="Lee Y.-S."/>
            <person name="Embley T.M."/>
            <person name="Coombs G.H."/>
            <person name="Mottram J.C."/>
            <person name="Tachezy J."/>
            <person name="Fraser-Liggett C.M."/>
            <person name="Johnson P.J."/>
        </authorList>
    </citation>
    <scope>NUCLEOTIDE SEQUENCE [LARGE SCALE GENOMIC DNA]</scope>
    <source>
        <strain evidence="2">G3</strain>
    </source>
</reference>
<accession>A2F3X0</accession>
<feature type="compositionally biased region" description="Basic and acidic residues" evidence="1">
    <location>
        <begin position="55"/>
        <end position="65"/>
    </location>
</feature>
<dbReference type="EMBL" id="DS113603">
    <property type="protein sequence ID" value="EAY00386.1"/>
    <property type="molecule type" value="Genomic_DNA"/>
</dbReference>
<dbReference type="KEGG" id="tva:4758206"/>
<dbReference type="RefSeq" id="XP_001313315.1">
    <property type="nucleotide sequence ID" value="XM_001313314.1"/>
</dbReference>
<reference evidence="2" key="1">
    <citation type="submission" date="2006-10" db="EMBL/GenBank/DDBJ databases">
        <authorList>
            <person name="Amadeo P."/>
            <person name="Zhao Q."/>
            <person name="Wortman J."/>
            <person name="Fraser-Liggett C."/>
            <person name="Carlton J."/>
        </authorList>
    </citation>
    <scope>NUCLEOTIDE SEQUENCE</scope>
    <source>
        <strain evidence="2">G3</strain>
    </source>
</reference>
<proteinExistence type="predicted"/>